<dbReference type="Proteomes" id="UP000887159">
    <property type="component" value="Unassembled WGS sequence"/>
</dbReference>
<feature type="region of interest" description="Disordered" evidence="1">
    <location>
        <begin position="90"/>
        <end position="111"/>
    </location>
</feature>
<sequence length="111" mass="12318">MTQSGALGLTNQKGSGQEGFLSQQFDIVKSLNGRFFTDLRKVNFHHRLRRPIRLLALERGNINVALFSYMRAFGDGPLILNHGQVTRTTPELAPPLLTTTPTGGRLSSRQI</sequence>
<gene>
    <name evidence="2" type="ORF">TNCV_3940721</name>
</gene>
<dbReference type="EMBL" id="BMAU01021363">
    <property type="protein sequence ID" value="GFY23376.1"/>
    <property type="molecule type" value="Genomic_DNA"/>
</dbReference>
<organism evidence="2 3">
    <name type="scientific">Trichonephila clavipes</name>
    <name type="common">Golden silk orbweaver</name>
    <name type="synonym">Nephila clavipes</name>
    <dbReference type="NCBI Taxonomy" id="2585209"/>
    <lineage>
        <taxon>Eukaryota</taxon>
        <taxon>Metazoa</taxon>
        <taxon>Ecdysozoa</taxon>
        <taxon>Arthropoda</taxon>
        <taxon>Chelicerata</taxon>
        <taxon>Arachnida</taxon>
        <taxon>Araneae</taxon>
        <taxon>Araneomorphae</taxon>
        <taxon>Entelegynae</taxon>
        <taxon>Araneoidea</taxon>
        <taxon>Nephilidae</taxon>
        <taxon>Trichonephila</taxon>
    </lineage>
</organism>
<comment type="caution">
    <text evidence="2">The sequence shown here is derived from an EMBL/GenBank/DDBJ whole genome shotgun (WGS) entry which is preliminary data.</text>
</comment>
<name>A0A8X6VVW6_TRICX</name>
<protein>
    <submittedName>
        <fullName evidence="2">Uncharacterized protein</fullName>
    </submittedName>
</protein>
<proteinExistence type="predicted"/>
<accession>A0A8X6VVW6</accession>
<dbReference type="AlphaFoldDB" id="A0A8X6VVW6"/>
<keyword evidence="3" id="KW-1185">Reference proteome</keyword>
<reference evidence="2" key="1">
    <citation type="submission" date="2020-08" db="EMBL/GenBank/DDBJ databases">
        <title>Multicomponent nature underlies the extraordinary mechanical properties of spider dragline silk.</title>
        <authorList>
            <person name="Kono N."/>
            <person name="Nakamura H."/>
            <person name="Mori M."/>
            <person name="Yoshida Y."/>
            <person name="Ohtoshi R."/>
            <person name="Malay A.D."/>
            <person name="Moran D.A.P."/>
            <person name="Tomita M."/>
            <person name="Numata K."/>
            <person name="Arakawa K."/>
        </authorList>
    </citation>
    <scope>NUCLEOTIDE SEQUENCE</scope>
</reference>
<evidence type="ECO:0000313" key="3">
    <source>
        <dbReference type="Proteomes" id="UP000887159"/>
    </source>
</evidence>
<evidence type="ECO:0000313" key="2">
    <source>
        <dbReference type="EMBL" id="GFY23376.1"/>
    </source>
</evidence>
<evidence type="ECO:0000256" key="1">
    <source>
        <dbReference type="SAM" id="MobiDB-lite"/>
    </source>
</evidence>